<protein>
    <recommendedName>
        <fullName evidence="5">GDSL esterase/lipase</fullName>
    </recommendedName>
</protein>
<keyword evidence="2" id="KW-0325">Glycoprotein</keyword>
<accession>A0A445MJD5</accession>
<feature type="signal peptide" evidence="3">
    <location>
        <begin position="1"/>
        <end position="22"/>
    </location>
</feature>
<dbReference type="Pfam" id="PF00657">
    <property type="entry name" value="Lipase_GDSL"/>
    <property type="match status" value="1"/>
</dbReference>
<dbReference type="EMBL" id="KV876226">
    <property type="protein sequence ID" value="RZR74392.1"/>
    <property type="molecule type" value="Genomic_DNA"/>
</dbReference>
<dbReference type="InterPro" id="IPR001087">
    <property type="entry name" value="GDSL"/>
</dbReference>
<comment type="similarity">
    <text evidence="1">Belongs to the 'GDSL' lipolytic enzyme family.</text>
</comment>
<reference evidence="4" key="1">
    <citation type="journal article" date="2018" name="Data Brief">
        <title>Genome sequence data from 17 accessions of Ensete ventricosum, a staple food crop for millions in Ethiopia.</title>
        <authorList>
            <person name="Yemataw Z."/>
            <person name="Muzemil S."/>
            <person name="Ambachew D."/>
            <person name="Tripathi L."/>
            <person name="Tesfaye K."/>
            <person name="Chala A."/>
            <person name="Farbos A."/>
            <person name="O'Neill P."/>
            <person name="Moore K."/>
            <person name="Grant M."/>
            <person name="Studholme D.J."/>
        </authorList>
    </citation>
    <scope>NUCLEOTIDE SEQUENCE [LARGE SCALE GENOMIC DNA]</scope>
    <source>
        <tissue evidence="4">Leaf</tissue>
    </source>
</reference>
<evidence type="ECO:0000313" key="4">
    <source>
        <dbReference type="EMBL" id="RZR74392.1"/>
    </source>
</evidence>
<feature type="chain" id="PRO_5019210439" description="GDSL esterase/lipase" evidence="3">
    <location>
        <begin position="23"/>
        <end position="319"/>
    </location>
</feature>
<keyword evidence="3" id="KW-0732">Signal</keyword>
<dbReference type="PANTHER" id="PTHR22835">
    <property type="entry name" value="ZINC FINGER FYVE DOMAIN CONTAINING PROTEIN"/>
    <property type="match status" value="1"/>
</dbReference>
<dbReference type="InterPro" id="IPR036514">
    <property type="entry name" value="SGNH_hydro_sf"/>
</dbReference>
<dbReference type="Proteomes" id="UP000290560">
    <property type="component" value="Unassembled WGS sequence"/>
</dbReference>
<sequence>MAKPWQGNPLSLLLLPSQVVLALPLLLSLRSAVESKCVLFNFGDSNSDTGGFAAGLGFYLGPPSGRQFFHKTTGRFGDGRLYIDFICEGLKMSYLSHYLESSGSNFSHGVNFAVVGAAVDLPGNPFPLSTQVLQFLHFKNRTRELMAEVTEKEFKDAVYSIDIGQNDLAKAFYLNLSYPQVLLKIPTMINKIEDAIKNDSQLDAFGCLLAYNDAAKAYNSGLRDLCEKMRQELKNAIIVYVDMFSIKYDLIANHTQYKRIGKMNVSFFESSRHREAIDGLLWPWRSAVQLQGEDDLRATYGDSLPGGIPVCELGWSPLY</sequence>
<dbReference type="GO" id="GO:0016788">
    <property type="term" value="F:hydrolase activity, acting on ester bonds"/>
    <property type="evidence" value="ECO:0007669"/>
    <property type="project" value="InterPro"/>
</dbReference>
<organism evidence="4">
    <name type="scientific">Ensete ventricosum</name>
    <name type="common">Abyssinian banana</name>
    <name type="synonym">Musa ensete</name>
    <dbReference type="NCBI Taxonomy" id="4639"/>
    <lineage>
        <taxon>Eukaryota</taxon>
        <taxon>Viridiplantae</taxon>
        <taxon>Streptophyta</taxon>
        <taxon>Embryophyta</taxon>
        <taxon>Tracheophyta</taxon>
        <taxon>Spermatophyta</taxon>
        <taxon>Magnoliopsida</taxon>
        <taxon>Liliopsida</taxon>
        <taxon>Zingiberales</taxon>
        <taxon>Musaceae</taxon>
        <taxon>Ensete</taxon>
    </lineage>
</organism>
<evidence type="ECO:0008006" key="5">
    <source>
        <dbReference type="Google" id="ProtNLM"/>
    </source>
</evidence>
<proteinExistence type="inferred from homology"/>
<dbReference type="Gene3D" id="3.40.50.1110">
    <property type="entry name" value="SGNH hydrolase"/>
    <property type="match status" value="1"/>
</dbReference>
<gene>
    <name evidence="4" type="ORF">BHM03_00036277</name>
</gene>
<evidence type="ECO:0000256" key="1">
    <source>
        <dbReference type="ARBA" id="ARBA00008668"/>
    </source>
</evidence>
<name>A0A445MJD5_ENSVE</name>
<evidence type="ECO:0000256" key="2">
    <source>
        <dbReference type="ARBA" id="ARBA00023180"/>
    </source>
</evidence>
<evidence type="ECO:0000256" key="3">
    <source>
        <dbReference type="SAM" id="SignalP"/>
    </source>
</evidence>
<dbReference type="PANTHER" id="PTHR22835:SF552">
    <property type="entry name" value="OS05G0133401 PROTEIN"/>
    <property type="match status" value="1"/>
</dbReference>
<dbReference type="AlphaFoldDB" id="A0A445MJD5"/>